<reference evidence="2 3" key="1">
    <citation type="submission" date="2015-01" db="EMBL/GenBank/DDBJ databases">
        <title>Evolution of Trichinella species and genotypes.</title>
        <authorList>
            <person name="Korhonen P.K."/>
            <person name="Edoardo P."/>
            <person name="Giuseppe L.R."/>
            <person name="Gasser R.B."/>
        </authorList>
    </citation>
    <scope>NUCLEOTIDE SEQUENCE [LARGE SCALE GENOMIC DNA]</scope>
    <source>
        <strain evidence="2">ISS2496</strain>
    </source>
</reference>
<feature type="chain" id="PRO_5006872480" evidence="1">
    <location>
        <begin position="18"/>
        <end position="58"/>
    </location>
</feature>
<name>A0A0V0XET2_9BILA</name>
<organism evidence="2 3">
    <name type="scientific">Trichinella patagoniensis</name>
    <dbReference type="NCBI Taxonomy" id="990121"/>
    <lineage>
        <taxon>Eukaryota</taxon>
        <taxon>Metazoa</taxon>
        <taxon>Ecdysozoa</taxon>
        <taxon>Nematoda</taxon>
        <taxon>Enoplea</taxon>
        <taxon>Dorylaimia</taxon>
        <taxon>Trichinellida</taxon>
        <taxon>Trichinellidae</taxon>
        <taxon>Trichinella</taxon>
    </lineage>
</organism>
<evidence type="ECO:0000313" key="2">
    <source>
        <dbReference type="EMBL" id="KRX86341.1"/>
    </source>
</evidence>
<gene>
    <name evidence="2" type="ORF">T12_15356</name>
</gene>
<proteinExistence type="predicted"/>
<keyword evidence="3" id="KW-1185">Reference proteome</keyword>
<accession>A0A0V0XET2</accession>
<dbReference type="EMBL" id="JYDQ01005009">
    <property type="protein sequence ID" value="KRX86341.1"/>
    <property type="molecule type" value="Genomic_DNA"/>
</dbReference>
<sequence>MVCLVGLFCCAFGVSSSELSSELSSSSLLLLSFLAILMTGLLAFNPANSLPLSLCLVV</sequence>
<feature type="signal peptide" evidence="1">
    <location>
        <begin position="1"/>
        <end position="17"/>
    </location>
</feature>
<dbReference type="AlphaFoldDB" id="A0A0V0XET2"/>
<protein>
    <submittedName>
        <fullName evidence="2">Uncharacterized protein</fullName>
    </submittedName>
</protein>
<comment type="caution">
    <text evidence="2">The sequence shown here is derived from an EMBL/GenBank/DDBJ whole genome shotgun (WGS) entry which is preliminary data.</text>
</comment>
<evidence type="ECO:0000256" key="1">
    <source>
        <dbReference type="SAM" id="SignalP"/>
    </source>
</evidence>
<dbReference type="Proteomes" id="UP000054783">
    <property type="component" value="Unassembled WGS sequence"/>
</dbReference>
<keyword evidence="1" id="KW-0732">Signal</keyword>
<evidence type="ECO:0000313" key="3">
    <source>
        <dbReference type="Proteomes" id="UP000054783"/>
    </source>
</evidence>